<dbReference type="GO" id="GO:0005200">
    <property type="term" value="F:structural constituent of cytoskeleton"/>
    <property type="evidence" value="ECO:0007669"/>
    <property type="project" value="InterPro"/>
</dbReference>
<dbReference type="InParanoid" id="A0A6J2W5M7"/>
<evidence type="ECO:0000256" key="4">
    <source>
        <dbReference type="ARBA" id="ARBA00009636"/>
    </source>
</evidence>
<comment type="similarity">
    <text evidence="4 16">Belongs to the tubulin family.</text>
</comment>
<dbReference type="SMART" id="SM00864">
    <property type="entry name" value="Tubulin"/>
    <property type="match status" value="1"/>
</dbReference>
<evidence type="ECO:0000256" key="5">
    <source>
        <dbReference type="ARBA" id="ARBA00014184"/>
    </source>
</evidence>
<dbReference type="GO" id="GO:0005634">
    <property type="term" value="C:nucleus"/>
    <property type="evidence" value="ECO:0007669"/>
    <property type="project" value="UniProtKB-SubCell"/>
</dbReference>
<dbReference type="Proteomes" id="UP000504632">
    <property type="component" value="Chromosome 8"/>
</dbReference>
<comment type="function">
    <text evidence="15">Acts as a positive regulator of hedgehog signaling and regulates ciliary function.</text>
</comment>
<evidence type="ECO:0000256" key="17">
    <source>
        <dbReference type="SAM" id="MobiDB-lite"/>
    </source>
</evidence>
<keyword evidence="9" id="KW-0970">Cilium biogenesis/degradation</keyword>
<dbReference type="InterPro" id="IPR036525">
    <property type="entry name" value="Tubulin/FtsZ_GTPase_sf"/>
</dbReference>
<dbReference type="SUPFAM" id="SSF52490">
    <property type="entry name" value="Tubulin nucleotide-binding domain-like"/>
    <property type="match status" value="1"/>
</dbReference>
<evidence type="ECO:0000313" key="20">
    <source>
        <dbReference type="RefSeq" id="XP_030638671.1"/>
    </source>
</evidence>
<keyword evidence="7 16" id="KW-0493">Microtubule</keyword>
<dbReference type="PRINTS" id="PR01161">
    <property type="entry name" value="TUBULIN"/>
</dbReference>
<feature type="region of interest" description="Disordered" evidence="17">
    <location>
        <begin position="194"/>
        <end position="213"/>
    </location>
</feature>
<name>A0A6J2W5M7_CHACN</name>
<reference evidence="20" key="1">
    <citation type="submission" date="2025-08" db="UniProtKB">
        <authorList>
            <consortium name="RefSeq"/>
        </authorList>
    </citation>
    <scope>IDENTIFICATION</scope>
</reference>
<evidence type="ECO:0000256" key="8">
    <source>
        <dbReference type="ARBA" id="ARBA00022741"/>
    </source>
</evidence>
<dbReference type="GO" id="GO:0005814">
    <property type="term" value="C:centriole"/>
    <property type="evidence" value="ECO:0007669"/>
    <property type="project" value="UniProtKB-SubCell"/>
</dbReference>
<evidence type="ECO:0000256" key="16">
    <source>
        <dbReference type="RuleBase" id="RU000352"/>
    </source>
</evidence>
<evidence type="ECO:0000313" key="19">
    <source>
        <dbReference type="Proteomes" id="UP000504632"/>
    </source>
</evidence>
<evidence type="ECO:0000256" key="9">
    <source>
        <dbReference type="ARBA" id="ARBA00022794"/>
    </source>
</evidence>
<keyword evidence="10 16" id="KW-0342">GTP-binding</keyword>
<evidence type="ECO:0000256" key="15">
    <source>
        <dbReference type="ARBA" id="ARBA00046149"/>
    </source>
</evidence>
<evidence type="ECO:0000256" key="2">
    <source>
        <dbReference type="ARBA" id="ARBA00004123"/>
    </source>
</evidence>
<dbReference type="GeneID" id="115819248"/>
<keyword evidence="6" id="KW-0963">Cytoplasm</keyword>
<evidence type="ECO:0000256" key="1">
    <source>
        <dbReference type="ARBA" id="ARBA00004114"/>
    </source>
</evidence>
<evidence type="ECO:0000256" key="7">
    <source>
        <dbReference type="ARBA" id="ARBA00022701"/>
    </source>
</evidence>
<accession>A0A6J2W5M7</accession>
<dbReference type="AlphaFoldDB" id="A0A6J2W5M7"/>
<dbReference type="GO" id="GO:0030030">
    <property type="term" value="P:cell projection organization"/>
    <property type="evidence" value="ECO:0007669"/>
    <property type="project" value="UniProtKB-KW"/>
</dbReference>
<keyword evidence="12" id="KW-0539">Nucleus</keyword>
<dbReference type="InterPro" id="IPR003008">
    <property type="entry name" value="Tubulin_FtsZ_GTPase"/>
</dbReference>
<dbReference type="GO" id="GO:0005525">
    <property type="term" value="F:GTP binding"/>
    <property type="evidence" value="ECO:0007669"/>
    <property type="project" value="UniProtKB-UniRule"/>
</dbReference>
<dbReference type="PANTHER" id="PTHR11588">
    <property type="entry name" value="TUBULIN"/>
    <property type="match status" value="1"/>
</dbReference>
<dbReference type="InterPro" id="IPR017975">
    <property type="entry name" value="Tubulin_CS"/>
</dbReference>
<evidence type="ECO:0000256" key="3">
    <source>
        <dbReference type="ARBA" id="ARBA00004138"/>
    </source>
</evidence>
<evidence type="ECO:0000256" key="12">
    <source>
        <dbReference type="ARBA" id="ARBA00023242"/>
    </source>
</evidence>
<dbReference type="SUPFAM" id="SSF55307">
    <property type="entry name" value="Tubulin C-terminal domain-like"/>
    <property type="match status" value="1"/>
</dbReference>
<dbReference type="PRINTS" id="PR01224">
    <property type="entry name" value="DELTATUBULIN"/>
</dbReference>
<organism evidence="19 20">
    <name type="scientific">Chanos chanos</name>
    <name type="common">Milkfish</name>
    <name type="synonym">Mugil chanos</name>
    <dbReference type="NCBI Taxonomy" id="29144"/>
    <lineage>
        <taxon>Eukaryota</taxon>
        <taxon>Metazoa</taxon>
        <taxon>Chordata</taxon>
        <taxon>Craniata</taxon>
        <taxon>Vertebrata</taxon>
        <taxon>Euteleostomi</taxon>
        <taxon>Actinopterygii</taxon>
        <taxon>Neopterygii</taxon>
        <taxon>Teleostei</taxon>
        <taxon>Ostariophysi</taxon>
        <taxon>Gonorynchiformes</taxon>
        <taxon>Chanidae</taxon>
        <taxon>Chanos</taxon>
    </lineage>
</organism>
<evidence type="ECO:0000259" key="18">
    <source>
        <dbReference type="SMART" id="SM00864"/>
    </source>
</evidence>
<comment type="subcellular location">
    <subcellularLocation>
        <location evidence="3">Cell projection</location>
        <location evidence="3">Cilium</location>
    </subcellularLocation>
    <subcellularLocation>
        <location evidence="1">Cytoplasm</location>
        <location evidence="1">Cytoskeleton</location>
        <location evidence="1">Microtubule organizing center</location>
        <location evidence="1">Centrosome</location>
        <location evidence="1">Centriole</location>
    </subcellularLocation>
    <subcellularLocation>
        <location evidence="2">Nucleus</location>
    </subcellularLocation>
</comment>
<dbReference type="PROSITE" id="PS00227">
    <property type="entry name" value="TUBULIN"/>
    <property type="match status" value="1"/>
</dbReference>
<protein>
    <recommendedName>
        <fullName evidence="5">Tubulin delta chain</fullName>
    </recommendedName>
    <alternativeName>
        <fullName evidence="14">Delta-tubulin</fullName>
    </alternativeName>
</protein>
<evidence type="ECO:0000256" key="6">
    <source>
        <dbReference type="ARBA" id="ARBA00022490"/>
    </source>
</evidence>
<dbReference type="InterPro" id="IPR008280">
    <property type="entry name" value="Tub_FtsZ_C"/>
</dbReference>
<sequence length="416" mass="45446">MSAVVLQVGQCGNQLGFEWWGQLRKRAKQCPFSTKDGTLAAVCVDSESKVLRGASQFLKAKKLRQCNIVQGKGGRGTNWAYGYHGHRGAGENKLLLEAMESIRREAERRDYFGGTVLFHSLSGGTGSGLGSRLCEEIREEFPLAHILTVSVMAHQSGESPLQHYNTLLSLASLHRSVDCLLLFDNDYALSSAGVPRRPTLGPPSPSSGPTQGSFSAVNTHIASCVAGLLMPVQSLHTKSGLSLGAEPWELIRSVCPLPAAKLLYSTQACASESVHWDRLVSSTLQSLPQLSPTGKPYSSRAVLAVARGDQDNSFIMGNALKKLKQGHRCVQWNPFPVDYWTDPCNEVGTSFSSRLLTVCSNHSSVSRLLEHVVQRASLKIAVGAYLHWYENYGVERQDFQLAVDAVSDVILEYDRQ</sequence>
<dbReference type="GO" id="GO:0007017">
    <property type="term" value="P:microtubule-based process"/>
    <property type="evidence" value="ECO:0007669"/>
    <property type="project" value="InterPro"/>
</dbReference>
<dbReference type="GO" id="GO:0005874">
    <property type="term" value="C:microtubule"/>
    <property type="evidence" value="ECO:0007669"/>
    <property type="project" value="UniProtKB-KW"/>
</dbReference>
<keyword evidence="8 16" id="KW-0547">Nucleotide-binding</keyword>
<evidence type="ECO:0000256" key="14">
    <source>
        <dbReference type="ARBA" id="ARBA00030594"/>
    </source>
</evidence>
<gene>
    <name evidence="20" type="primary">LOC115819248</name>
</gene>
<dbReference type="InterPro" id="IPR000217">
    <property type="entry name" value="Tubulin"/>
</dbReference>
<keyword evidence="13" id="KW-0966">Cell projection</keyword>
<dbReference type="InterPro" id="IPR002967">
    <property type="entry name" value="Delta_tubulin"/>
</dbReference>
<keyword evidence="11" id="KW-0206">Cytoskeleton</keyword>
<dbReference type="CDD" id="cd02189">
    <property type="entry name" value="delta_zeta_tubulin-like"/>
    <property type="match status" value="1"/>
</dbReference>
<evidence type="ECO:0000256" key="13">
    <source>
        <dbReference type="ARBA" id="ARBA00023273"/>
    </source>
</evidence>
<dbReference type="Gene3D" id="3.40.50.1440">
    <property type="entry name" value="Tubulin/FtsZ, GTPase domain"/>
    <property type="match status" value="1"/>
</dbReference>
<dbReference type="FunFam" id="3.40.50.1440:FF:000047">
    <property type="entry name" value="Tubulin delta chain"/>
    <property type="match status" value="1"/>
</dbReference>
<evidence type="ECO:0000256" key="10">
    <source>
        <dbReference type="ARBA" id="ARBA00023134"/>
    </source>
</evidence>
<proteinExistence type="inferred from homology"/>
<dbReference type="RefSeq" id="XP_030638671.1">
    <property type="nucleotide sequence ID" value="XM_030782811.1"/>
</dbReference>
<keyword evidence="19" id="KW-1185">Reference proteome</keyword>
<dbReference type="OrthoDB" id="2588702at2759"/>
<dbReference type="GO" id="GO:0005929">
    <property type="term" value="C:cilium"/>
    <property type="evidence" value="ECO:0007669"/>
    <property type="project" value="UniProtKB-SubCell"/>
</dbReference>
<feature type="domain" description="Tubulin/FtsZ GTPase" evidence="18">
    <location>
        <begin position="28"/>
        <end position="237"/>
    </location>
</feature>
<dbReference type="Pfam" id="PF00091">
    <property type="entry name" value="Tubulin"/>
    <property type="match status" value="1"/>
</dbReference>
<evidence type="ECO:0000256" key="11">
    <source>
        <dbReference type="ARBA" id="ARBA00023212"/>
    </source>
</evidence>